<protein>
    <submittedName>
        <fullName evidence="4">4'-phosphopantetheinyl transferase superfamily protein</fullName>
    </submittedName>
</protein>
<dbReference type="Gene3D" id="3.90.470.20">
    <property type="entry name" value="4'-phosphopantetheinyl transferase domain"/>
    <property type="match status" value="1"/>
</dbReference>
<evidence type="ECO:0000313" key="5">
    <source>
        <dbReference type="Proteomes" id="UP000256727"/>
    </source>
</evidence>
<keyword evidence="5" id="KW-1185">Reference proteome</keyword>
<dbReference type="AlphaFoldDB" id="A0A3D9LBB1"/>
<proteinExistence type="predicted"/>
<feature type="region of interest" description="Disordered" evidence="2">
    <location>
        <begin position="1"/>
        <end position="21"/>
    </location>
</feature>
<accession>A0A3D9LBB1</accession>
<evidence type="ECO:0000259" key="3">
    <source>
        <dbReference type="Pfam" id="PF01648"/>
    </source>
</evidence>
<organism evidence="4 5">
    <name type="scientific">Citricoccus muralis</name>
    <dbReference type="NCBI Taxonomy" id="169134"/>
    <lineage>
        <taxon>Bacteria</taxon>
        <taxon>Bacillati</taxon>
        <taxon>Actinomycetota</taxon>
        <taxon>Actinomycetes</taxon>
        <taxon>Micrococcales</taxon>
        <taxon>Micrococcaceae</taxon>
        <taxon>Citricoccus</taxon>
    </lineage>
</organism>
<dbReference type="SUPFAM" id="SSF56214">
    <property type="entry name" value="4'-phosphopantetheinyl transferase"/>
    <property type="match status" value="1"/>
</dbReference>
<gene>
    <name evidence="4" type="ORF">C8E99_1253</name>
</gene>
<feature type="domain" description="4'-phosphopantetheinyl transferase" evidence="3">
    <location>
        <begin position="114"/>
        <end position="185"/>
    </location>
</feature>
<dbReference type="Pfam" id="PF01648">
    <property type="entry name" value="ACPS"/>
    <property type="match status" value="1"/>
</dbReference>
<dbReference type="GO" id="GO:0000287">
    <property type="term" value="F:magnesium ion binding"/>
    <property type="evidence" value="ECO:0007669"/>
    <property type="project" value="InterPro"/>
</dbReference>
<keyword evidence="1 4" id="KW-0808">Transferase</keyword>
<reference evidence="4 5" key="1">
    <citation type="submission" date="2018-07" db="EMBL/GenBank/DDBJ databases">
        <title>Sequencing the genomes of 1000 actinobacteria strains.</title>
        <authorList>
            <person name="Klenk H.-P."/>
        </authorList>
    </citation>
    <scope>NUCLEOTIDE SEQUENCE [LARGE SCALE GENOMIC DNA]</scope>
    <source>
        <strain evidence="4 5">DSM 14442</strain>
    </source>
</reference>
<evidence type="ECO:0000313" key="4">
    <source>
        <dbReference type="EMBL" id="REE03442.1"/>
    </source>
</evidence>
<dbReference type="InterPro" id="IPR008278">
    <property type="entry name" value="4-PPantetheinyl_Trfase_dom"/>
</dbReference>
<feature type="region of interest" description="Disordered" evidence="2">
    <location>
        <begin position="226"/>
        <end position="246"/>
    </location>
</feature>
<evidence type="ECO:0000256" key="1">
    <source>
        <dbReference type="ARBA" id="ARBA00022679"/>
    </source>
</evidence>
<dbReference type="InterPro" id="IPR037143">
    <property type="entry name" value="4-PPantetheinyl_Trfase_dom_sf"/>
</dbReference>
<name>A0A3D9LBB1_9MICC</name>
<evidence type="ECO:0000256" key="2">
    <source>
        <dbReference type="SAM" id="MobiDB-lite"/>
    </source>
</evidence>
<dbReference type="OrthoDB" id="190168at2"/>
<sequence length="246" mass="25338">MGTGDGPASGPGWHVVVTGPRTGDQRREALDFLAVSLGRRPGTFEVSHRCTECGSENHGRPELRHSRLARRRRGPDALAAGDLAAPLPAVSFSRAGGWLATAWLGESDTAAGWRIGVDLEQTGSAAFAEPAELTGVGFSAEEERLVGALDDHVRPGIRGLLWCAKEALAKAHGTGFVGDPADVAVTVPGTLDLAVPDRPGAVIVPDRDWPGGHAPDHLLGAVVLLPPAGHRPPAEPGSEGSPAASA</sequence>
<dbReference type="GO" id="GO:0008897">
    <property type="term" value="F:holo-[acyl-carrier-protein] synthase activity"/>
    <property type="evidence" value="ECO:0007669"/>
    <property type="project" value="InterPro"/>
</dbReference>
<dbReference type="EMBL" id="QREH01000001">
    <property type="protein sequence ID" value="REE03442.1"/>
    <property type="molecule type" value="Genomic_DNA"/>
</dbReference>
<dbReference type="RefSeq" id="WP_115931559.1">
    <property type="nucleotide sequence ID" value="NZ_QREH01000001.1"/>
</dbReference>
<comment type="caution">
    <text evidence="4">The sequence shown here is derived from an EMBL/GenBank/DDBJ whole genome shotgun (WGS) entry which is preliminary data.</text>
</comment>
<dbReference type="Proteomes" id="UP000256727">
    <property type="component" value="Unassembled WGS sequence"/>
</dbReference>